<evidence type="ECO:0000313" key="5">
    <source>
        <dbReference type="EMBL" id="KAK7238637.1"/>
    </source>
</evidence>
<name>A0ABR1FUG1_AURAN</name>
<feature type="compositionally biased region" description="Basic and acidic residues" evidence="3">
    <location>
        <begin position="839"/>
        <end position="854"/>
    </location>
</feature>
<dbReference type="InterPro" id="IPR002048">
    <property type="entry name" value="EF_hand_dom"/>
</dbReference>
<feature type="compositionally biased region" description="Polar residues" evidence="3">
    <location>
        <begin position="431"/>
        <end position="440"/>
    </location>
</feature>
<feature type="domain" description="EF-hand" evidence="4">
    <location>
        <begin position="221"/>
        <end position="256"/>
    </location>
</feature>
<reference evidence="5 6" key="1">
    <citation type="submission" date="2024-03" db="EMBL/GenBank/DDBJ databases">
        <title>Aureococcus anophagefferens CCMP1851 and Kratosvirus quantuckense: Draft genome of a second virus-susceptible host strain in the model system.</title>
        <authorList>
            <person name="Chase E."/>
            <person name="Truchon A.R."/>
            <person name="Schepens W."/>
            <person name="Wilhelm S.W."/>
        </authorList>
    </citation>
    <scope>NUCLEOTIDE SEQUENCE [LARGE SCALE GENOMIC DNA]</scope>
    <source>
        <strain evidence="5 6">CCMP1851</strain>
    </source>
</reference>
<evidence type="ECO:0000313" key="6">
    <source>
        <dbReference type="Proteomes" id="UP001363151"/>
    </source>
</evidence>
<protein>
    <submittedName>
        <fullName evidence="5">Calcium-binding protein</fullName>
    </submittedName>
</protein>
<feature type="region of interest" description="Disordered" evidence="3">
    <location>
        <begin position="551"/>
        <end position="574"/>
    </location>
</feature>
<feature type="domain" description="EF-hand" evidence="4">
    <location>
        <begin position="325"/>
        <end position="360"/>
    </location>
</feature>
<comment type="caution">
    <text evidence="5">The sequence shown here is derived from an EMBL/GenBank/DDBJ whole genome shotgun (WGS) entry which is preliminary data.</text>
</comment>
<dbReference type="PANTHER" id="PTHR23050">
    <property type="entry name" value="CALCIUM BINDING PROTEIN"/>
    <property type="match status" value="1"/>
</dbReference>
<dbReference type="PROSITE" id="PS50222">
    <property type="entry name" value="EF_HAND_2"/>
    <property type="match status" value="7"/>
</dbReference>
<keyword evidence="1" id="KW-0677">Repeat</keyword>
<dbReference type="SUPFAM" id="SSF47473">
    <property type="entry name" value="EF-hand"/>
    <property type="match status" value="2"/>
</dbReference>
<feature type="compositionally biased region" description="Low complexity" evidence="3">
    <location>
        <begin position="565"/>
        <end position="574"/>
    </location>
</feature>
<feature type="domain" description="EF-hand" evidence="4">
    <location>
        <begin position="51"/>
        <end position="86"/>
    </location>
</feature>
<proteinExistence type="predicted"/>
<dbReference type="PROSITE" id="PS00018">
    <property type="entry name" value="EF_HAND_1"/>
    <property type="match status" value="6"/>
</dbReference>
<dbReference type="InterPro" id="IPR050145">
    <property type="entry name" value="Centrin_CML-like"/>
</dbReference>
<feature type="domain" description="EF-hand" evidence="4">
    <location>
        <begin position="153"/>
        <end position="188"/>
    </location>
</feature>
<feature type="domain" description="EF-hand" evidence="4">
    <location>
        <begin position="15"/>
        <end position="50"/>
    </location>
</feature>
<dbReference type="InterPro" id="IPR011992">
    <property type="entry name" value="EF-hand-dom_pair"/>
</dbReference>
<sequence length="862" mass="92747">MAKSVAFDDLSGLSDEQQAVLKAFRDMDTDSDGELTAQEIFAALQRSGVEATLERVEEVVKLCDADGNGMVSAQEYVDAVHRKLVPQSWSTVTKFNPLMKSLSRRFTLKSHSVELKGEEIEELRRSFAAADLDQSGTLDQEEIYKVLSAHAKISKAQASKLMEDADADKSGALDFEEFLEVIATSRLKKNAGSWWRSWLPVFGEKAAALPPCEAFGSLSGDQTNFYRSVFVGMDSDGDGKVAPAEIVAALADLEIKAAAADAKQMIKDAGCAKFLTLEAFYEVMIAKRASTKRWQLWWVGWLQEGSGKVEKKVAIPDARSGLTGDQIKKYEAVFREIDEDRSGFIDKTEMQACLKRLGAKATAKEAARVLKVADLDGNGVLDFDEFLVAVSQSRPAGWNAIFRYVLKGPPKGPPPAAPRERQGRTRERNSKLQSLISRPFSTRERRPSKAEKAPSRQSTPRAGGPDAPGRGDGDAKGRKSSAAKGRSTVKRRSKSRIGGAKVHAAADDDDDDSDGEATAAAAALSSRLSLLQRGGAALTIDAAALGGVTTLDADDPDDDDDDDAAAPGNDDARPVAVAAPAVPAKTAEETAIEIAHMVEIFEALDIGDAAGLTEIQAVKALESYAHLEGEPLEEFRAVVRAAPKDEDGLVAVAALARAVADAEAKPAFAALRATIARAVEVKTSEDASSDEEDLSPRDALNRETQALLHGDGTRSFASAGGGGMQVDLHSGFQFGDTFRLGPPKRRSAGTDGSLFTGHEKMRMDWILVMVLYDRREGGDAMPCHVKKLLKLLKVSGWRRNEDEWRAVVSALAVQGCIRATMSDAGQPYEVFWPSRRDDETKQAVEEAVHAHDADAGAEAKGS</sequence>
<feature type="domain" description="EF-hand" evidence="4">
    <location>
        <begin position="361"/>
        <end position="396"/>
    </location>
</feature>
<keyword evidence="2" id="KW-0106">Calcium</keyword>
<dbReference type="InterPro" id="IPR018247">
    <property type="entry name" value="EF_Hand_1_Ca_BS"/>
</dbReference>
<dbReference type="Gene3D" id="1.10.238.10">
    <property type="entry name" value="EF-hand"/>
    <property type="match status" value="4"/>
</dbReference>
<feature type="domain" description="EF-hand" evidence="4">
    <location>
        <begin position="118"/>
        <end position="152"/>
    </location>
</feature>
<dbReference type="Pfam" id="PF13499">
    <property type="entry name" value="EF-hand_7"/>
    <property type="match status" value="3"/>
</dbReference>
<dbReference type="Proteomes" id="UP001363151">
    <property type="component" value="Unassembled WGS sequence"/>
</dbReference>
<feature type="compositionally biased region" description="Acidic residues" evidence="3">
    <location>
        <begin position="552"/>
        <end position="564"/>
    </location>
</feature>
<evidence type="ECO:0000256" key="3">
    <source>
        <dbReference type="SAM" id="MobiDB-lite"/>
    </source>
</evidence>
<dbReference type="SMART" id="SM00054">
    <property type="entry name" value="EFh"/>
    <property type="match status" value="7"/>
</dbReference>
<evidence type="ECO:0000256" key="1">
    <source>
        <dbReference type="ARBA" id="ARBA00022737"/>
    </source>
</evidence>
<gene>
    <name evidence="5" type="ORF">SO694_00020357</name>
</gene>
<evidence type="ECO:0000256" key="2">
    <source>
        <dbReference type="ARBA" id="ARBA00022837"/>
    </source>
</evidence>
<organism evidence="5 6">
    <name type="scientific">Aureococcus anophagefferens</name>
    <name type="common">Harmful bloom alga</name>
    <dbReference type="NCBI Taxonomy" id="44056"/>
    <lineage>
        <taxon>Eukaryota</taxon>
        <taxon>Sar</taxon>
        <taxon>Stramenopiles</taxon>
        <taxon>Ochrophyta</taxon>
        <taxon>Pelagophyceae</taxon>
        <taxon>Pelagomonadales</taxon>
        <taxon>Pelagomonadaceae</taxon>
        <taxon>Aureococcus</taxon>
    </lineage>
</organism>
<dbReference type="EMBL" id="JBBJCI010000229">
    <property type="protein sequence ID" value="KAK7238637.1"/>
    <property type="molecule type" value="Genomic_DNA"/>
</dbReference>
<keyword evidence="6" id="KW-1185">Reference proteome</keyword>
<accession>A0ABR1FUG1</accession>
<feature type="region of interest" description="Disordered" evidence="3">
    <location>
        <begin position="839"/>
        <end position="862"/>
    </location>
</feature>
<feature type="compositionally biased region" description="Basic and acidic residues" evidence="3">
    <location>
        <begin position="441"/>
        <end position="454"/>
    </location>
</feature>
<feature type="compositionally biased region" description="Basic and acidic residues" evidence="3">
    <location>
        <begin position="418"/>
        <end position="430"/>
    </location>
</feature>
<feature type="region of interest" description="Disordered" evidence="3">
    <location>
        <begin position="406"/>
        <end position="515"/>
    </location>
</feature>
<dbReference type="CDD" id="cd00051">
    <property type="entry name" value="EFh"/>
    <property type="match status" value="1"/>
</dbReference>
<evidence type="ECO:0000259" key="4">
    <source>
        <dbReference type="PROSITE" id="PS50222"/>
    </source>
</evidence>